<dbReference type="EC" id="4.-.-.-" evidence="6"/>
<dbReference type="Pfam" id="PF00701">
    <property type="entry name" value="DHDPS"/>
    <property type="match status" value="1"/>
</dbReference>
<dbReference type="Gene3D" id="3.20.20.70">
    <property type="entry name" value="Aldolase class I"/>
    <property type="match status" value="1"/>
</dbReference>
<dbReference type="GO" id="GO:0005829">
    <property type="term" value="C:cytosol"/>
    <property type="evidence" value="ECO:0007669"/>
    <property type="project" value="TreeGrafter"/>
</dbReference>
<feature type="binding site" evidence="5">
    <location>
        <position position="44"/>
    </location>
    <ligand>
        <name>pyruvate</name>
        <dbReference type="ChEBI" id="CHEBI:15361"/>
    </ligand>
</feature>
<dbReference type="InterPro" id="IPR013785">
    <property type="entry name" value="Aldolase_TIM"/>
</dbReference>
<feature type="active site" description="Schiff-base intermediate with substrate" evidence="4">
    <location>
        <position position="159"/>
    </location>
</feature>
<comment type="caution">
    <text evidence="6">The sequence shown here is derived from an EMBL/GenBank/DDBJ whole genome shotgun (WGS) entry which is preliminary data.</text>
</comment>
<dbReference type="eggNOG" id="COG0329">
    <property type="taxonomic scope" value="Bacteria"/>
</dbReference>
<dbReference type="PANTHER" id="PTHR12128:SF66">
    <property type="entry name" value="4-HYDROXY-2-OXOGLUTARATE ALDOLASE, MITOCHONDRIAL"/>
    <property type="match status" value="1"/>
</dbReference>
<evidence type="ECO:0000313" key="7">
    <source>
        <dbReference type="Proteomes" id="UP000028602"/>
    </source>
</evidence>
<evidence type="ECO:0000256" key="1">
    <source>
        <dbReference type="ARBA" id="ARBA00007592"/>
    </source>
</evidence>
<dbReference type="InterPro" id="IPR002220">
    <property type="entry name" value="DapA-like"/>
</dbReference>
<dbReference type="OrthoDB" id="199953at2"/>
<accession>A0A085JCV6</accession>
<dbReference type="PANTHER" id="PTHR12128">
    <property type="entry name" value="DIHYDRODIPICOLINATE SYNTHASE"/>
    <property type="match status" value="1"/>
</dbReference>
<dbReference type="SMART" id="SM01130">
    <property type="entry name" value="DHDPS"/>
    <property type="match status" value="1"/>
</dbReference>
<dbReference type="PRINTS" id="PR00146">
    <property type="entry name" value="DHPICSNTHASE"/>
</dbReference>
<keyword evidence="7" id="KW-1185">Reference proteome</keyword>
<sequence>MFKGLSAFPLTPLLNDDIDEGAFIRLLQRLAAAKVNSLGVLGSTGSYAYLSREQRKRVTAIAKAHAGDIPVMTSIGAVSTAEVLRLAEDAQSAGADALLLPVMSYQPLTDDEVYSLYEDVSAHVSVPICVYDNPRCTHFSFSGSLLSRVAALPQISAIKMPGAPTDAGTIADRVRSMRTRVPERVALGVSADVFAADGLNAGCDVWFSVCGGLFPRTAMAIAEAAARHDQQQVAVLSERLTPLWALFTQHGGGIRVMAAAAALLGLVSPECLPRPLKALSRDDVARVAAVIREAGLE</sequence>
<reference evidence="6 7" key="1">
    <citation type="submission" date="2014-05" db="EMBL/GenBank/DDBJ databases">
        <title>ATOL: Assembling a taxonomically balanced genome-scale reconstruction of the evolutionary history of the Enterobacteriaceae.</title>
        <authorList>
            <person name="Plunkett G.III."/>
            <person name="Neeno-Eckwall E.C."/>
            <person name="Glasner J.D."/>
            <person name="Perna N.T."/>
        </authorList>
    </citation>
    <scope>NUCLEOTIDE SEQUENCE [LARGE SCALE GENOMIC DNA]</scope>
    <source>
        <strain evidence="6 7">ATCC 33301</strain>
    </source>
</reference>
<evidence type="ECO:0000256" key="5">
    <source>
        <dbReference type="PIRSR" id="PIRSR001365-2"/>
    </source>
</evidence>
<dbReference type="SUPFAM" id="SSF51569">
    <property type="entry name" value="Aldolase"/>
    <property type="match status" value="1"/>
</dbReference>
<dbReference type="CDD" id="cd00408">
    <property type="entry name" value="DHDPS-like"/>
    <property type="match status" value="1"/>
</dbReference>
<dbReference type="EMBL" id="JMPR01000038">
    <property type="protein sequence ID" value="KFD18302.1"/>
    <property type="molecule type" value="Genomic_DNA"/>
</dbReference>
<protein>
    <submittedName>
        <fullName evidence="6">Dihydrodipicolinate synthase</fullName>
        <ecNumber evidence="6">4.-.-.-</ecNumber>
    </submittedName>
</protein>
<feature type="active site" description="Proton donor/acceptor" evidence="4">
    <location>
        <position position="131"/>
    </location>
</feature>
<proteinExistence type="inferred from homology"/>
<dbReference type="Proteomes" id="UP000028602">
    <property type="component" value="Unassembled WGS sequence"/>
</dbReference>
<dbReference type="GO" id="GO:0008840">
    <property type="term" value="F:4-hydroxy-tetrahydrodipicolinate synthase activity"/>
    <property type="evidence" value="ECO:0007669"/>
    <property type="project" value="TreeGrafter"/>
</dbReference>
<evidence type="ECO:0000313" key="6">
    <source>
        <dbReference type="EMBL" id="KFD18302.1"/>
    </source>
</evidence>
<dbReference type="AlphaFoldDB" id="A0A085JCV6"/>
<organism evidence="6 7">
    <name type="scientific">Tatumella ptyseos ATCC 33301</name>
    <dbReference type="NCBI Taxonomy" id="1005995"/>
    <lineage>
        <taxon>Bacteria</taxon>
        <taxon>Pseudomonadati</taxon>
        <taxon>Pseudomonadota</taxon>
        <taxon>Gammaproteobacteria</taxon>
        <taxon>Enterobacterales</taxon>
        <taxon>Erwiniaceae</taxon>
        <taxon>Tatumella</taxon>
    </lineage>
</organism>
<dbReference type="RefSeq" id="WP_029991779.1">
    <property type="nucleotide sequence ID" value="NZ_ATMJ01000084.1"/>
</dbReference>
<evidence type="ECO:0000256" key="3">
    <source>
        <dbReference type="PIRNR" id="PIRNR001365"/>
    </source>
</evidence>
<comment type="similarity">
    <text evidence="1 3">Belongs to the DapA family.</text>
</comment>
<evidence type="ECO:0000256" key="4">
    <source>
        <dbReference type="PIRSR" id="PIRSR001365-1"/>
    </source>
</evidence>
<name>A0A085JCV6_9GAMM</name>
<evidence type="ECO:0000256" key="2">
    <source>
        <dbReference type="ARBA" id="ARBA00023239"/>
    </source>
</evidence>
<dbReference type="PIRSF" id="PIRSF001365">
    <property type="entry name" value="DHDPS"/>
    <property type="match status" value="1"/>
</dbReference>
<keyword evidence="2 3" id="KW-0456">Lyase</keyword>
<gene>
    <name evidence="6" type="ORF">GTPT_2492</name>
</gene>